<dbReference type="InterPro" id="IPR007541">
    <property type="entry name" value="Uncharacterised_BSP"/>
</dbReference>
<dbReference type="FunCoup" id="A0A1U7Z467">
    <property type="interactions" value="270"/>
</dbReference>
<organism evidence="1 2">
    <name type="scientific">Nelumbo nucifera</name>
    <name type="common">Sacred lotus</name>
    <dbReference type="NCBI Taxonomy" id="4432"/>
    <lineage>
        <taxon>Eukaryota</taxon>
        <taxon>Viridiplantae</taxon>
        <taxon>Streptophyta</taxon>
        <taxon>Embryophyta</taxon>
        <taxon>Tracheophyta</taxon>
        <taxon>Spermatophyta</taxon>
        <taxon>Magnoliopsida</taxon>
        <taxon>Proteales</taxon>
        <taxon>Nelumbonaceae</taxon>
        <taxon>Nelumbo</taxon>
    </lineage>
</organism>
<protein>
    <submittedName>
        <fullName evidence="2">Uncharacterized protein LOC104586537</fullName>
    </submittedName>
</protein>
<accession>A0A1U7Z467</accession>
<dbReference type="eggNOG" id="ENOG502RY2X">
    <property type="taxonomic scope" value="Eukaryota"/>
</dbReference>
<dbReference type="OMA" id="WWKDKDP"/>
<reference evidence="2" key="1">
    <citation type="submission" date="2025-08" db="UniProtKB">
        <authorList>
            <consortium name="RefSeq"/>
        </authorList>
    </citation>
    <scope>IDENTIFICATION</scope>
</reference>
<keyword evidence="1" id="KW-1185">Reference proteome</keyword>
<evidence type="ECO:0000313" key="2">
    <source>
        <dbReference type="RefSeq" id="XP_010242107.2"/>
    </source>
</evidence>
<sequence>MPQGVMEDPHLLRPLISTVTTTTISAEDEDIAAASSSYPIIPRLVLLFLIGLISIWANYEASKGFEIIIINEAGDTPAGRRFELFFVSNDKVTRIILNTSEFAQRVLYPDDDHHLPKKKVDRVTVRLASRKLPHAVVVECSNRDEFVLHISPSVMEEANVEKAMESAVQHGMARVWLWDSEKSVPTSLLDGMVEYISIAAGFTRSPDSGNGLRLPSPESNTTCWDDDKDSVAMAHLLNYCEGLSGGFIRRLNQAMQGPWHNRMVEDALGLPAQTVCSSYYSSAFELSNTMESTSV</sequence>
<dbReference type="PANTHER" id="PTHR33321">
    <property type="match status" value="1"/>
</dbReference>
<evidence type="ECO:0000313" key="1">
    <source>
        <dbReference type="Proteomes" id="UP000189703"/>
    </source>
</evidence>
<name>A0A1U7Z467_NELNU</name>
<gene>
    <name evidence="2" type="primary">LOC104586537</name>
</gene>
<dbReference type="KEGG" id="nnu:104586537"/>
<dbReference type="Proteomes" id="UP000189703">
    <property type="component" value="Unplaced"/>
</dbReference>
<dbReference type="GeneID" id="104586537"/>
<dbReference type="Pfam" id="PF04450">
    <property type="entry name" value="BSP"/>
    <property type="match status" value="1"/>
</dbReference>
<proteinExistence type="predicted"/>
<dbReference type="OrthoDB" id="1924946at2759"/>
<dbReference type="AlphaFoldDB" id="A0A1U7Z467"/>
<dbReference type="RefSeq" id="XP_010242107.2">
    <property type="nucleotide sequence ID" value="XM_010243805.2"/>
</dbReference>
<dbReference type="PANTHER" id="PTHR33321:SF3">
    <property type="entry name" value="OS05G0582000 PROTEIN"/>
    <property type="match status" value="1"/>
</dbReference>